<keyword evidence="3" id="KW-0378">Hydrolase</keyword>
<feature type="transmembrane region" description="Helical" evidence="1">
    <location>
        <begin position="74"/>
        <end position="96"/>
    </location>
</feature>
<proteinExistence type="predicted"/>
<feature type="transmembrane region" description="Helical" evidence="1">
    <location>
        <begin position="238"/>
        <end position="257"/>
    </location>
</feature>
<gene>
    <name evidence="3" type="ORF">CRIB_939</name>
</gene>
<dbReference type="Proteomes" id="UP000245622">
    <property type="component" value="Chromosome 1"/>
</dbReference>
<keyword evidence="1" id="KW-1133">Transmembrane helix</keyword>
<dbReference type="Pfam" id="PF02517">
    <property type="entry name" value="Rce1-like"/>
    <property type="match status" value="1"/>
</dbReference>
<keyword evidence="1" id="KW-0812">Transmembrane</keyword>
<keyword evidence="1" id="KW-0472">Membrane</keyword>
<dbReference type="InterPro" id="IPR042150">
    <property type="entry name" value="MmRce1-like"/>
</dbReference>
<name>A0A1V1I0D3_9FIRM</name>
<dbReference type="GO" id="GO:0004175">
    <property type="term" value="F:endopeptidase activity"/>
    <property type="evidence" value="ECO:0007669"/>
    <property type="project" value="UniProtKB-ARBA"/>
</dbReference>
<dbReference type="RefSeq" id="WP_180703386.1">
    <property type="nucleotide sequence ID" value="NZ_LN555523.1"/>
</dbReference>
<accession>A0A1V1I0D3</accession>
<protein>
    <submittedName>
        <fullName evidence="3">CAAX amino terminal protease protein</fullName>
    </submittedName>
</protein>
<sequence>MKKVNIFLSINFIFTWGVAFWLMSNGGYQNPLAKIVLMVCMIIPAISAILTSFITKENIKDLWIKPNFRNNKKFYLIAWFLPAILIVLGAGVYYLVFPSHFDLSMSTFIKLTQDQMVAMGQRAPSVEELKSLLIMQIIIGVLLAPILNFIACLGEELGWRGFLLPMLNEKYSYLKSTIKSGVIWGIWHAPMIAMGHNYGLGYFGAPWGGILAMIVFCVVVSAFLSYMTFKTKSCIPAVLSHGMINGFASFSTIFIAVPRVNPFIGPSPVGILGGVGFIIVGIICLIKINKMDKEMEEISI</sequence>
<feature type="transmembrane region" description="Helical" evidence="1">
    <location>
        <begin position="173"/>
        <end position="193"/>
    </location>
</feature>
<dbReference type="GO" id="GO:0080120">
    <property type="term" value="P:CAAX-box protein maturation"/>
    <property type="evidence" value="ECO:0007669"/>
    <property type="project" value="UniProtKB-ARBA"/>
</dbReference>
<dbReference type="GeneID" id="82205118"/>
<organism evidence="3 4">
    <name type="scientific">Romboutsia ilealis</name>
    <dbReference type="NCBI Taxonomy" id="1115758"/>
    <lineage>
        <taxon>Bacteria</taxon>
        <taxon>Bacillati</taxon>
        <taxon>Bacillota</taxon>
        <taxon>Clostridia</taxon>
        <taxon>Peptostreptococcales</taxon>
        <taxon>Peptostreptococcaceae</taxon>
        <taxon>Romboutsia</taxon>
    </lineage>
</organism>
<dbReference type="KEGG" id="ril:CRIB_939"/>
<keyword evidence="3" id="KW-0645">Protease</keyword>
<evidence type="ECO:0000259" key="2">
    <source>
        <dbReference type="Pfam" id="PF02517"/>
    </source>
</evidence>
<feature type="transmembrane region" description="Helical" evidence="1">
    <location>
        <begin position="205"/>
        <end position="226"/>
    </location>
</feature>
<dbReference type="EMBL" id="LN555523">
    <property type="protein sequence ID" value="CED93690.1"/>
    <property type="molecule type" value="Genomic_DNA"/>
</dbReference>
<evidence type="ECO:0000256" key="1">
    <source>
        <dbReference type="SAM" id="Phobius"/>
    </source>
</evidence>
<feature type="transmembrane region" description="Helical" evidence="1">
    <location>
        <begin position="263"/>
        <end position="286"/>
    </location>
</feature>
<reference evidence="3 4" key="1">
    <citation type="submission" date="2014-04" db="EMBL/GenBank/DDBJ databases">
        <authorList>
            <person name="Hornung B.V."/>
        </authorList>
    </citation>
    <scope>NUCLEOTIDE SEQUENCE [LARGE SCALE GENOMIC DNA]</scope>
    <source>
        <strain evidence="3 4">CRIB</strain>
    </source>
</reference>
<feature type="domain" description="CAAX prenyl protease 2/Lysostaphin resistance protein A-like" evidence="2">
    <location>
        <begin position="141"/>
        <end position="246"/>
    </location>
</feature>
<feature type="transmembrane region" description="Helical" evidence="1">
    <location>
        <begin position="35"/>
        <end position="54"/>
    </location>
</feature>
<dbReference type="AlphaFoldDB" id="A0A1V1I0D3"/>
<dbReference type="PANTHER" id="PTHR35797:SF1">
    <property type="entry name" value="PROTEASE"/>
    <property type="match status" value="1"/>
</dbReference>
<feature type="transmembrane region" description="Helical" evidence="1">
    <location>
        <begin position="133"/>
        <end position="153"/>
    </location>
</feature>
<keyword evidence="4" id="KW-1185">Reference proteome</keyword>
<dbReference type="InterPro" id="IPR003675">
    <property type="entry name" value="Rce1/LyrA-like_dom"/>
</dbReference>
<evidence type="ECO:0000313" key="3">
    <source>
        <dbReference type="EMBL" id="CED93690.1"/>
    </source>
</evidence>
<evidence type="ECO:0000313" key="4">
    <source>
        <dbReference type="Proteomes" id="UP000245622"/>
    </source>
</evidence>
<dbReference type="GO" id="GO:0006508">
    <property type="term" value="P:proteolysis"/>
    <property type="evidence" value="ECO:0007669"/>
    <property type="project" value="UniProtKB-KW"/>
</dbReference>
<feature type="transmembrane region" description="Helical" evidence="1">
    <location>
        <begin position="7"/>
        <end position="23"/>
    </location>
</feature>
<dbReference type="PANTHER" id="PTHR35797">
    <property type="entry name" value="PROTEASE-RELATED"/>
    <property type="match status" value="1"/>
</dbReference>